<evidence type="ECO:0000313" key="1">
    <source>
        <dbReference type="EMBL" id="MDR7378435.1"/>
    </source>
</evidence>
<protein>
    <submittedName>
        <fullName evidence="1">Uncharacterized protein</fullName>
    </submittedName>
</protein>
<accession>A0ABU2CAU1</accession>
<comment type="caution">
    <text evidence="1">The sequence shown here is derived from an EMBL/GenBank/DDBJ whole genome shotgun (WGS) entry which is preliminary data.</text>
</comment>
<evidence type="ECO:0000313" key="2">
    <source>
        <dbReference type="Proteomes" id="UP001180487"/>
    </source>
</evidence>
<organism evidence="1 2">
    <name type="scientific">Rhodoferax ferrireducens</name>
    <dbReference type="NCBI Taxonomy" id="192843"/>
    <lineage>
        <taxon>Bacteria</taxon>
        <taxon>Pseudomonadati</taxon>
        <taxon>Pseudomonadota</taxon>
        <taxon>Betaproteobacteria</taxon>
        <taxon>Burkholderiales</taxon>
        <taxon>Comamonadaceae</taxon>
        <taxon>Rhodoferax</taxon>
    </lineage>
</organism>
<name>A0ABU2CAU1_9BURK</name>
<sequence length="172" mass="19994">MKVIGITGGGALFEVGPVTDVQLFFDYLNKYVARQSPDKNWSYLTDRLYRRYLKLEELDLASALMNQVKIAFSTISSTTINWPEGIMENDQTRLDPRKSTLTDVFEKYFESFAHCVESAKINYEGFKTYPGYKYEAVRFVIADQPWFMIEKKRPLEEYDALDGSPFWMESVA</sequence>
<dbReference type="RefSeq" id="WP_310374592.1">
    <property type="nucleotide sequence ID" value="NZ_JAVDXT010000003.1"/>
</dbReference>
<dbReference type="Proteomes" id="UP001180487">
    <property type="component" value="Unassembled WGS sequence"/>
</dbReference>
<reference evidence="1 2" key="1">
    <citation type="submission" date="2023-07" db="EMBL/GenBank/DDBJ databases">
        <title>Sorghum-associated microbial communities from plants grown in Nebraska, USA.</title>
        <authorList>
            <person name="Schachtman D."/>
        </authorList>
    </citation>
    <scope>NUCLEOTIDE SEQUENCE [LARGE SCALE GENOMIC DNA]</scope>
    <source>
        <strain evidence="1 2">BE313</strain>
    </source>
</reference>
<keyword evidence="2" id="KW-1185">Reference proteome</keyword>
<dbReference type="EMBL" id="JAVDXT010000003">
    <property type="protein sequence ID" value="MDR7378435.1"/>
    <property type="molecule type" value="Genomic_DNA"/>
</dbReference>
<proteinExistence type="predicted"/>
<gene>
    <name evidence="1" type="ORF">J2X19_003129</name>
</gene>